<evidence type="ECO:0000313" key="1">
    <source>
        <dbReference type="EMBL" id="NDV44469.1"/>
    </source>
</evidence>
<dbReference type="RefSeq" id="WP_163635901.1">
    <property type="nucleotide sequence ID" value="NZ_JAAAMI010000007.1"/>
</dbReference>
<dbReference type="Proteomes" id="UP000468707">
    <property type="component" value="Unassembled WGS sequence"/>
</dbReference>
<keyword evidence="2" id="KW-1185">Reference proteome</keyword>
<evidence type="ECO:0000313" key="2">
    <source>
        <dbReference type="Proteomes" id="UP000468707"/>
    </source>
</evidence>
<sequence>MKKTTILMIFLAFVACKPSSKKEQVEVPEPIEEVTNKTKYPENMAKVFEAHGGLELWKSMRTLSFVLPNPEAPETHTIDLWSRKDRVDTEKYSMGFDGEKAWLLDPDKSYKGDAAFYHNLMFYFYGMPFVLADEGIVYGHAEDLVFEGKHYPGVKISYNVGVGASSKDEYFIHFDPETYQMAWLGYTVTYRTGESSDNFRWIRYRDWQRLSGVLLPQTITWHNYEGRNILDARNTVTFDEASLSNKPKPDSFYGKPEGAEFVEIKKS</sequence>
<reference evidence="1 2" key="1">
    <citation type="submission" date="2020-01" db="EMBL/GenBank/DDBJ databases">
        <title>Muricauda sediminis sp.nov. 40Bstr401.</title>
        <authorList>
            <person name="Xue Z."/>
            <person name="Zhu S."/>
            <person name="Ren N."/>
            <person name="Chen T."/>
            <person name="Chen X."/>
            <person name="Chen J."/>
            <person name="Yang J."/>
        </authorList>
    </citation>
    <scope>NUCLEOTIDE SEQUENCE [LARGE SCALE GENOMIC DNA]</scope>
    <source>
        <strain evidence="1 2">40Bstr401</strain>
    </source>
</reference>
<comment type="caution">
    <text evidence="1">The sequence shown here is derived from an EMBL/GenBank/DDBJ whole genome shotgun (WGS) entry which is preliminary data.</text>
</comment>
<dbReference type="InterPro" id="IPR045444">
    <property type="entry name" value="DUF6503"/>
</dbReference>
<dbReference type="Pfam" id="PF20113">
    <property type="entry name" value="DUF6503"/>
    <property type="match status" value="1"/>
</dbReference>
<name>A0A6I5KXE7_9FLAO</name>
<accession>A0A6I5KXE7</accession>
<gene>
    <name evidence="1" type="ORF">GTK07_14140</name>
</gene>
<dbReference type="PROSITE" id="PS51257">
    <property type="entry name" value="PROKAR_LIPOPROTEIN"/>
    <property type="match status" value="1"/>
</dbReference>
<dbReference type="EMBL" id="JAAAMI010000007">
    <property type="protein sequence ID" value="NDV44469.1"/>
    <property type="molecule type" value="Genomic_DNA"/>
</dbReference>
<proteinExistence type="predicted"/>
<protein>
    <submittedName>
        <fullName evidence="1">Uncharacterized protein</fullName>
    </submittedName>
</protein>
<dbReference type="AlphaFoldDB" id="A0A6I5KXE7"/>
<organism evidence="1 2">
    <name type="scientific">Flagellimonas sediminis</name>
    <dbReference type="NCBI Taxonomy" id="2696468"/>
    <lineage>
        <taxon>Bacteria</taxon>
        <taxon>Pseudomonadati</taxon>
        <taxon>Bacteroidota</taxon>
        <taxon>Flavobacteriia</taxon>
        <taxon>Flavobacteriales</taxon>
        <taxon>Flavobacteriaceae</taxon>
        <taxon>Flagellimonas</taxon>
    </lineage>
</organism>